<keyword evidence="2" id="KW-1185">Reference proteome</keyword>
<evidence type="ECO:0000313" key="2">
    <source>
        <dbReference type="Proteomes" id="UP001082899"/>
    </source>
</evidence>
<sequence length="84" mass="8734">MGLMDVNRKRSFRPGRAAVSASVAPSGAGFYLAPVVEAAASTPVTLDPAAVALSRWVAEGFDTLDHDDIAQFLVFGHAGFGRDG</sequence>
<organism evidence="1 2">
    <name type="scientific">Robbsia betulipollinis</name>
    <dbReference type="NCBI Taxonomy" id="2981849"/>
    <lineage>
        <taxon>Bacteria</taxon>
        <taxon>Pseudomonadati</taxon>
        <taxon>Pseudomonadota</taxon>
        <taxon>Betaproteobacteria</taxon>
        <taxon>Burkholderiales</taxon>
        <taxon>Burkholderiaceae</taxon>
        <taxon>Robbsia</taxon>
    </lineage>
</organism>
<protein>
    <submittedName>
        <fullName evidence="1">Uncharacterized protein</fullName>
    </submittedName>
</protein>
<dbReference type="RefSeq" id="WP_267847527.1">
    <property type="nucleotide sequence ID" value="NZ_JAPMXC010000001.1"/>
</dbReference>
<evidence type="ECO:0000313" key="1">
    <source>
        <dbReference type="EMBL" id="MCY0387814.1"/>
    </source>
</evidence>
<reference evidence="1" key="1">
    <citation type="submission" date="2022-11" db="EMBL/GenBank/DDBJ databases">
        <title>Robbsia betulipollinis sp. nov., isolated from pollen of birch (Betula pendula).</title>
        <authorList>
            <person name="Shi H."/>
            <person name="Ambika Manirajan B."/>
            <person name="Ratering S."/>
            <person name="Geissler-Plaum R."/>
            <person name="Schnell S."/>
        </authorList>
    </citation>
    <scope>NUCLEOTIDE SEQUENCE</scope>
    <source>
        <strain evidence="1">Bb-Pol-6</strain>
    </source>
</reference>
<name>A0ABT3ZMS2_9BURK</name>
<dbReference type="EMBL" id="JAPMXC010000001">
    <property type="protein sequence ID" value="MCY0387814.1"/>
    <property type="molecule type" value="Genomic_DNA"/>
</dbReference>
<gene>
    <name evidence="1" type="ORF">OVY01_11330</name>
</gene>
<comment type="caution">
    <text evidence="1">The sequence shown here is derived from an EMBL/GenBank/DDBJ whole genome shotgun (WGS) entry which is preliminary data.</text>
</comment>
<dbReference type="Proteomes" id="UP001082899">
    <property type="component" value="Unassembled WGS sequence"/>
</dbReference>
<accession>A0ABT3ZMS2</accession>
<proteinExistence type="predicted"/>